<feature type="compositionally biased region" description="Low complexity" evidence="1">
    <location>
        <begin position="248"/>
        <end position="259"/>
    </location>
</feature>
<gene>
    <name evidence="2" type="ORF">SSS_1954</name>
</gene>
<dbReference type="Proteomes" id="UP000070412">
    <property type="component" value="Unassembled WGS sequence"/>
</dbReference>
<protein>
    <submittedName>
        <fullName evidence="2 3">Uncharacterized protein</fullName>
    </submittedName>
</protein>
<feature type="region of interest" description="Disordered" evidence="1">
    <location>
        <begin position="234"/>
        <end position="259"/>
    </location>
</feature>
<keyword evidence="4" id="KW-1185">Reference proteome</keyword>
<evidence type="ECO:0000256" key="1">
    <source>
        <dbReference type="SAM" id="MobiDB-lite"/>
    </source>
</evidence>
<dbReference type="EMBL" id="WVUK01000064">
    <property type="protein sequence ID" value="KAF7489628.1"/>
    <property type="molecule type" value="Genomic_DNA"/>
</dbReference>
<evidence type="ECO:0000313" key="2">
    <source>
        <dbReference type="EMBL" id="KAF7489628.1"/>
    </source>
</evidence>
<evidence type="ECO:0000313" key="4">
    <source>
        <dbReference type="Proteomes" id="UP000070412"/>
    </source>
</evidence>
<organism evidence="2">
    <name type="scientific">Sarcoptes scabiei</name>
    <name type="common">Itch mite</name>
    <name type="synonym">Acarus scabiei</name>
    <dbReference type="NCBI Taxonomy" id="52283"/>
    <lineage>
        <taxon>Eukaryota</taxon>
        <taxon>Metazoa</taxon>
        <taxon>Ecdysozoa</taxon>
        <taxon>Arthropoda</taxon>
        <taxon>Chelicerata</taxon>
        <taxon>Arachnida</taxon>
        <taxon>Acari</taxon>
        <taxon>Acariformes</taxon>
        <taxon>Sarcoptiformes</taxon>
        <taxon>Astigmata</taxon>
        <taxon>Psoroptidia</taxon>
        <taxon>Sarcoptoidea</taxon>
        <taxon>Sarcoptidae</taxon>
        <taxon>Sarcoptinae</taxon>
        <taxon>Sarcoptes</taxon>
    </lineage>
</organism>
<name>A0A834VDE4_SARSC</name>
<dbReference type="EnsemblMetazoa" id="SSS_1954s_mrna">
    <property type="protein sequence ID" value="KAF7489628.1"/>
    <property type="gene ID" value="SSS_1954"/>
</dbReference>
<evidence type="ECO:0000313" key="3">
    <source>
        <dbReference type="EnsemblMetazoa" id="KAF7489628.1"/>
    </source>
</evidence>
<accession>A0A834VDE4</accession>
<feature type="compositionally biased region" description="Polar residues" evidence="1">
    <location>
        <begin position="234"/>
        <end position="247"/>
    </location>
</feature>
<reference evidence="4" key="1">
    <citation type="journal article" date="2020" name="PLoS Negl. Trop. Dis.">
        <title>High-quality nuclear genome for Sarcoptes scabiei-A critical resource for a neglected parasite.</title>
        <authorList>
            <person name="Korhonen P.K."/>
            <person name="Gasser R.B."/>
            <person name="Ma G."/>
            <person name="Wang T."/>
            <person name="Stroehlein A.J."/>
            <person name="Young N.D."/>
            <person name="Ang C.S."/>
            <person name="Fernando D.D."/>
            <person name="Lu H.C."/>
            <person name="Taylor S."/>
            <person name="Reynolds S.L."/>
            <person name="Mofiz E."/>
            <person name="Najaraj S.H."/>
            <person name="Gowda H."/>
            <person name="Madugundu A."/>
            <person name="Renuse S."/>
            <person name="Holt D."/>
            <person name="Pandey A."/>
            <person name="Papenfuss A.T."/>
            <person name="Fischer K."/>
        </authorList>
    </citation>
    <scope>NUCLEOTIDE SEQUENCE [LARGE SCALE GENOMIC DNA]</scope>
</reference>
<reference evidence="2" key="2">
    <citation type="submission" date="2020-01" db="EMBL/GenBank/DDBJ databases">
        <authorList>
            <person name="Korhonen P.K.K."/>
            <person name="Guangxu M.G."/>
            <person name="Wang T.W."/>
            <person name="Stroehlein A.J.S."/>
            <person name="Young N.D."/>
            <person name="Ang C.-S.A."/>
            <person name="Fernando D.W.F."/>
            <person name="Lu H.L."/>
            <person name="Taylor S.T."/>
            <person name="Ehtesham M.E.M."/>
            <person name="Najaraj S.H.N."/>
            <person name="Harsha G.H.G."/>
            <person name="Madugundu A.M."/>
            <person name="Renuse S.R."/>
            <person name="Holt D.H."/>
            <person name="Pandey A.P."/>
            <person name="Papenfuss A.P."/>
            <person name="Gasser R.B.G."/>
            <person name="Fischer K.F."/>
        </authorList>
    </citation>
    <scope>NUCLEOTIDE SEQUENCE</scope>
    <source>
        <strain evidence="2">SSS_KF_BRIS2020</strain>
    </source>
</reference>
<dbReference type="AlphaFoldDB" id="A0A834VDE4"/>
<proteinExistence type="predicted"/>
<sequence length="684" mass="79346">MVEISASHRIRIYDDFPILLELLQEKRWFRRFNSDKTIFNDCDYRKQNHFLSNDLDDKNKNHLDLEHNALDHLRRCSLPTRNSISFTRKIIDLKSDMTSVLPLCSLEHFANGKTHPTTLYQGQESNSISSGHKQFSVPKSNFNNQKSGNFVAKQPEVRYPNRLQFLKDSYASTTTNDYLSIPDWSELQMRIYQIDPLWQNIVATAQQTLMTSMLPSSSSSIDASLINTIKQSSKTSNRFSSDGSLLNQTSSSQISSTTTTSSTVSKTISKVSTIKTSSSMGFGIVEDHHQPNNENNFDHDQKCNNHSSFHFNQFNFNNCVKEDEAIRNQNNLVFGHINHNYPSSSTTAALELMLAMENRTKIFSVENFISKQSKRIYLSRKEVIMQNIEEKDVQSKRPDAYHVIQQNVDKDQIDLTGWLRNLSLIDDNDDDEGEGENDYRNRDDQESISIIDYDSYRLFLFDLLKETIIEKFVMIVEIDSLGNRSTASPPKSSKISLLLPLRMQKQSWPLDVNLFAHSMTKIITEEILLKNQTTSKVIESRENVLPLDRGDSMRTENELYIFKNGKIFNNNQQEEKDNRHRDDYDANDYNDLKNLKKNPSNDKYLKEKSKKLAFIASNQYRKMNLDQIDLTIYEEMVEDQTSWICLKPEIDEIKRMIYEVIVEDSIKMIVSTQFFLFNTKEDAN</sequence>
<reference evidence="3" key="3">
    <citation type="submission" date="2022-06" db="UniProtKB">
        <authorList>
            <consortium name="EnsemblMetazoa"/>
        </authorList>
    </citation>
    <scope>IDENTIFICATION</scope>
</reference>